<evidence type="ECO:0000256" key="13">
    <source>
        <dbReference type="SAM" id="MobiDB-lite"/>
    </source>
</evidence>
<dbReference type="InterPro" id="IPR005218">
    <property type="entry name" value="Diacylglycerol/lipid_kinase"/>
</dbReference>
<evidence type="ECO:0000256" key="7">
    <source>
        <dbReference type="ARBA" id="ARBA00022777"/>
    </source>
</evidence>
<protein>
    <submittedName>
        <fullName evidence="15">Lipid kinase</fullName>
    </submittedName>
</protein>
<keyword evidence="4" id="KW-0808">Transferase</keyword>
<keyword evidence="16" id="KW-1185">Reference proteome</keyword>
<sequence>MQTLLSRDSLKVALVVNAGSRRGEDALASSEEKLRSAGIEDVRTYAVRSGDELEAALDEVAAAKPDLLVIGGGDGSVSAAAGRIANTDVVLAVIPLGTANDFARTLELELEPEAAIEQLLEGKVINVDVGRANGHAYLNVASFGLSVAVTEALSSGMKKVIGPAAYPVATVKAYREHTPFTARLEFPEGDHETVEFEDLLQVAVGNGRHYGGGHTVSPSASLDDDLLDVYAIMRGKMSDHVSILRLLKSGHFVEHEQVHHTTTRAVRVTTDEPMPVNLDGELLTETPTDFTVESNALHVAVPMRSRAGRLDGPPPDARDERAEA</sequence>
<keyword evidence="6" id="KW-0547">Nucleotide-binding</keyword>
<dbReference type="PANTHER" id="PTHR12358">
    <property type="entry name" value="SPHINGOSINE KINASE"/>
    <property type="match status" value="1"/>
</dbReference>
<accession>A0ABQ5SZ56</accession>
<keyword evidence="7 15" id="KW-0418">Kinase</keyword>
<evidence type="ECO:0000256" key="12">
    <source>
        <dbReference type="ARBA" id="ARBA00023264"/>
    </source>
</evidence>
<evidence type="ECO:0000256" key="6">
    <source>
        <dbReference type="ARBA" id="ARBA00022741"/>
    </source>
</evidence>
<evidence type="ECO:0000256" key="3">
    <source>
        <dbReference type="ARBA" id="ARBA00022516"/>
    </source>
</evidence>
<evidence type="ECO:0000256" key="8">
    <source>
        <dbReference type="ARBA" id="ARBA00022840"/>
    </source>
</evidence>
<dbReference type="Pfam" id="PF00781">
    <property type="entry name" value="DAGK_cat"/>
    <property type="match status" value="1"/>
</dbReference>
<name>A0ABQ5SZ56_9ACTN</name>
<dbReference type="InterPro" id="IPR001206">
    <property type="entry name" value="Diacylglycerol_kinase_cat_dom"/>
</dbReference>
<keyword evidence="9" id="KW-0460">Magnesium</keyword>
<evidence type="ECO:0000256" key="10">
    <source>
        <dbReference type="ARBA" id="ARBA00023098"/>
    </source>
</evidence>
<proteinExistence type="inferred from homology"/>
<dbReference type="EMBL" id="BSEL01000007">
    <property type="protein sequence ID" value="GLJ69264.1"/>
    <property type="molecule type" value="Genomic_DNA"/>
</dbReference>
<gene>
    <name evidence="15" type="ORF">GCM10017579_33000</name>
</gene>
<dbReference type="InterPro" id="IPR045540">
    <property type="entry name" value="YegS/DAGK_C"/>
</dbReference>
<reference evidence="15" key="2">
    <citation type="submission" date="2023-01" db="EMBL/GenBank/DDBJ databases">
        <authorList>
            <person name="Sun Q."/>
            <person name="Evtushenko L."/>
        </authorList>
    </citation>
    <scope>NUCLEOTIDE SEQUENCE</scope>
    <source>
        <strain evidence="15">VKM Ac-1246</strain>
    </source>
</reference>
<evidence type="ECO:0000256" key="2">
    <source>
        <dbReference type="ARBA" id="ARBA00005983"/>
    </source>
</evidence>
<feature type="region of interest" description="Disordered" evidence="13">
    <location>
        <begin position="305"/>
        <end position="324"/>
    </location>
</feature>
<dbReference type="Gene3D" id="2.60.200.40">
    <property type="match status" value="1"/>
</dbReference>
<dbReference type="InterPro" id="IPR016064">
    <property type="entry name" value="NAD/diacylglycerol_kinase_sf"/>
</dbReference>
<keyword evidence="3" id="KW-0444">Lipid biosynthesis</keyword>
<dbReference type="RefSeq" id="WP_189116433.1">
    <property type="nucleotide sequence ID" value="NZ_BMRK01000001.1"/>
</dbReference>
<feature type="domain" description="DAGKc" evidence="14">
    <location>
        <begin position="7"/>
        <end position="137"/>
    </location>
</feature>
<keyword evidence="8" id="KW-0067">ATP-binding</keyword>
<keyword evidence="5" id="KW-0479">Metal-binding</keyword>
<evidence type="ECO:0000256" key="5">
    <source>
        <dbReference type="ARBA" id="ARBA00022723"/>
    </source>
</evidence>
<evidence type="ECO:0000313" key="15">
    <source>
        <dbReference type="EMBL" id="GLJ69264.1"/>
    </source>
</evidence>
<comment type="similarity">
    <text evidence="2">Belongs to the diacylglycerol/lipid kinase family.</text>
</comment>
<dbReference type="Pfam" id="PF19279">
    <property type="entry name" value="YegS_C"/>
    <property type="match status" value="1"/>
</dbReference>
<dbReference type="SUPFAM" id="SSF111331">
    <property type="entry name" value="NAD kinase/diacylglycerol kinase-like"/>
    <property type="match status" value="1"/>
</dbReference>
<evidence type="ECO:0000256" key="11">
    <source>
        <dbReference type="ARBA" id="ARBA00023209"/>
    </source>
</evidence>
<reference evidence="15" key="1">
    <citation type="journal article" date="2014" name="Int. J. Syst. Evol. Microbiol.">
        <title>Complete genome of a new Firmicutes species belonging to the dominant human colonic microbiota ('Ruminococcus bicirculans') reveals two chromosomes and a selective capacity to utilize plant glucans.</title>
        <authorList>
            <consortium name="NISC Comparative Sequencing Program"/>
            <person name="Wegmann U."/>
            <person name="Louis P."/>
            <person name="Goesmann A."/>
            <person name="Henrissat B."/>
            <person name="Duncan S.H."/>
            <person name="Flint H.J."/>
        </authorList>
    </citation>
    <scope>NUCLEOTIDE SEQUENCE</scope>
    <source>
        <strain evidence="15">VKM Ac-1246</strain>
    </source>
</reference>
<evidence type="ECO:0000256" key="4">
    <source>
        <dbReference type="ARBA" id="ARBA00022679"/>
    </source>
</evidence>
<keyword evidence="10" id="KW-0443">Lipid metabolism</keyword>
<dbReference type="InterPro" id="IPR050187">
    <property type="entry name" value="Lipid_Phosphate_FormReg"/>
</dbReference>
<dbReference type="PANTHER" id="PTHR12358:SF106">
    <property type="entry name" value="LIPID KINASE YEGS"/>
    <property type="match status" value="1"/>
</dbReference>
<evidence type="ECO:0000313" key="16">
    <source>
        <dbReference type="Proteomes" id="UP001142292"/>
    </source>
</evidence>
<dbReference type="GO" id="GO:0016301">
    <property type="term" value="F:kinase activity"/>
    <property type="evidence" value="ECO:0007669"/>
    <property type="project" value="UniProtKB-KW"/>
</dbReference>
<dbReference type="Proteomes" id="UP001142292">
    <property type="component" value="Unassembled WGS sequence"/>
</dbReference>
<keyword evidence="11" id="KW-0594">Phospholipid biosynthesis</keyword>
<dbReference type="NCBIfam" id="TIGR00147">
    <property type="entry name" value="YegS/Rv2252/BmrU family lipid kinase"/>
    <property type="match status" value="1"/>
</dbReference>
<evidence type="ECO:0000256" key="1">
    <source>
        <dbReference type="ARBA" id="ARBA00001946"/>
    </source>
</evidence>
<keyword evidence="12" id="KW-1208">Phospholipid metabolism</keyword>
<dbReference type="NCBIfam" id="NF009604">
    <property type="entry name" value="PRK13057.1"/>
    <property type="match status" value="1"/>
</dbReference>
<dbReference type="InterPro" id="IPR017438">
    <property type="entry name" value="ATP-NAD_kinase_N"/>
</dbReference>
<dbReference type="PROSITE" id="PS50146">
    <property type="entry name" value="DAGK"/>
    <property type="match status" value="1"/>
</dbReference>
<comment type="cofactor">
    <cofactor evidence="1">
        <name>Mg(2+)</name>
        <dbReference type="ChEBI" id="CHEBI:18420"/>
    </cofactor>
</comment>
<dbReference type="Gene3D" id="3.40.50.10330">
    <property type="entry name" value="Probable inorganic polyphosphate/atp-NAD kinase, domain 1"/>
    <property type="match status" value="1"/>
</dbReference>
<evidence type="ECO:0000256" key="9">
    <source>
        <dbReference type="ARBA" id="ARBA00022842"/>
    </source>
</evidence>
<comment type="caution">
    <text evidence="15">The sequence shown here is derived from an EMBL/GenBank/DDBJ whole genome shotgun (WGS) entry which is preliminary data.</text>
</comment>
<evidence type="ECO:0000259" key="14">
    <source>
        <dbReference type="PROSITE" id="PS50146"/>
    </source>
</evidence>
<organism evidence="15 16">
    <name type="scientific">Nocardioides luteus</name>
    <dbReference type="NCBI Taxonomy" id="1844"/>
    <lineage>
        <taxon>Bacteria</taxon>
        <taxon>Bacillati</taxon>
        <taxon>Actinomycetota</taxon>
        <taxon>Actinomycetes</taxon>
        <taxon>Propionibacteriales</taxon>
        <taxon>Nocardioidaceae</taxon>
        <taxon>Nocardioides</taxon>
    </lineage>
</organism>
<dbReference type="SMART" id="SM00046">
    <property type="entry name" value="DAGKc"/>
    <property type="match status" value="1"/>
</dbReference>